<dbReference type="InterPro" id="IPR023213">
    <property type="entry name" value="CAT-like_dom_sf"/>
</dbReference>
<evidence type="ECO:0000256" key="1">
    <source>
        <dbReference type="SAM" id="MobiDB-lite"/>
    </source>
</evidence>
<dbReference type="Proteomes" id="UP000813385">
    <property type="component" value="Unassembled WGS sequence"/>
</dbReference>
<dbReference type="OrthoDB" id="21502at2759"/>
<dbReference type="EMBL" id="JAGPXD010000003">
    <property type="protein sequence ID" value="KAH7363422.1"/>
    <property type="molecule type" value="Genomic_DNA"/>
</dbReference>
<keyword evidence="3" id="KW-1185">Reference proteome</keyword>
<evidence type="ECO:0008006" key="4">
    <source>
        <dbReference type="Google" id="ProtNLM"/>
    </source>
</evidence>
<feature type="region of interest" description="Disordered" evidence="1">
    <location>
        <begin position="398"/>
        <end position="421"/>
    </location>
</feature>
<organism evidence="2 3">
    <name type="scientific">Plectosphaerella cucumerina</name>
    <dbReference type="NCBI Taxonomy" id="40658"/>
    <lineage>
        <taxon>Eukaryota</taxon>
        <taxon>Fungi</taxon>
        <taxon>Dikarya</taxon>
        <taxon>Ascomycota</taxon>
        <taxon>Pezizomycotina</taxon>
        <taxon>Sordariomycetes</taxon>
        <taxon>Hypocreomycetidae</taxon>
        <taxon>Glomerellales</taxon>
        <taxon>Plectosphaerellaceae</taxon>
        <taxon>Plectosphaerella</taxon>
    </lineage>
</organism>
<sequence length="477" mass="53556">VIPLLPKDQYRPLENLRSQLFFLVAARLDEHVLRKALDELIQKHLPILGARIKDTGPGKALEYHLPSPFPADHSLFLWSSSNVNSPFSEVPLLNEPTQIDAAITWGTPPPDLERLWTPLDWPKERKDESSDCPLFLVHLTHYTDYTVVGTSLPHAVADQMGYASVIEAWLDLGHNKTPVPFLTLEQKLDIFDTKSKFSDADLRRKGQYRLKSLLERIRAIISHAVEVTWDQEEERRMLFLSEDAISRLRESYRESIQQTYGADSPPISSGDVITGILTKVSDPHLSTLLVSAVFADLTARGRHPDLPSDQPFLHNALGYSDARFLIGPNTSAAEIAYRNRLAVNEAVKLENIERCFAVHEGIFQGGYSPHIGEPGDTTFAVTNWTGAWRNIDFTVATRSRDPRDPTAGAEAKTSEDESRQPTIVLGISMERSVGVLRFSTQIMSRAAGGYWCDFSCSKKNMEAVDELLRKDPRLETI</sequence>
<protein>
    <recommendedName>
        <fullName evidence="4">BCL5p</fullName>
    </recommendedName>
</protein>
<dbReference type="Gene3D" id="3.30.559.10">
    <property type="entry name" value="Chloramphenicol acetyltransferase-like domain"/>
    <property type="match status" value="1"/>
</dbReference>
<evidence type="ECO:0000313" key="2">
    <source>
        <dbReference type="EMBL" id="KAH7363422.1"/>
    </source>
</evidence>
<reference evidence="2" key="1">
    <citation type="journal article" date="2021" name="Nat. Commun.">
        <title>Genetic determinants of endophytism in the Arabidopsis root mycobiome.</title>
        <authorList>
            <person name="Mesny F."/>
            <person name="Miyauchi S."/>
            <person name="Thiergart T."/>
            <person name="Pickel B."/>
            <person name="Atanasova L."/>
            <person name="Karlsson M."/>
            <person name="Huettel B."/>
            <person name="Barry K.W."/>
            <person name="Haridas S."/>
            <person name="Chen C."/>
            <person name="Bauer D."/>
            <person name="Andreopoulos W."/>
            <person name="Pangilinan J."/>
            <person name="LaButti K."/>
            <person name="Riley R."/>
            <person name="Lipzen A."/>
            <person name="Clum A."/>
            <person name="Drula E."/>
            <person name="Henrissat B."/>
            <person name="Kohler A."/>
            <person name="Grigoriev I.V."/>
            <person name="Martin F.M."/>
            <person name="Hacquard S."/>
        </authorList>
    </citation>
    <scope>NUCLEOTIDE SEQUENCE</scope>
    <source>
        <strain evidence="2">MPI-CAGE-AT-0016</strain>
    </source>
</reference>
<name>A0A8K0TIV6_9PEZI</name>
<gene>
    <name evidence="2" type="ORF">B0T11DRAFT_353654</name>
</gene>
<dbReference type="AlphaFoldDB" id="A0A8K0TIV6"/>
<feature type="non-terminal residue" evidence="2">
    <location>
        <position position="477"/>
    </location>
</feature>
<comment type="caution">
    <text evidence="2">The sequence shown here is derived from an EMBL/GenBank/DDBJ whole genome shotgun (WGS) entry which is preliminary data.</text>
</comment>
<accession>A0A8K0TIV6</accession>
<evidence type="ECO:0000313" key="3">
    <source>
        <dbReference type="Proteomes" id="UP000813385"/>
    </source>
</evidence>
<feature type="non-terminal residue" evidence="2">
    <location>
        <position position="1"/>
    </location>
</feature>
<proteinExistence type="predicted"/>